<evidence type="ECO:0000313" key="1">
    <source>
        <dbReference type="EMBL" id="KIE46350.1"/>
    </source>
</evidence>
<dbReference type="AlphaFoldDB" id="A0A0C1UG32"/>
<reference evidence="1 2" key="1">
    <citation type="journal article" date="2015" name="Infect. Genet. Evol.">
        <title>Genomic sequences of six botulinum neurotoxin-producing strains representing three clostridial species illustrate the mobility and diversity of botulinum neurotoxin genes.</title>
        <authorList>
            <person name="Smith T.J."/>
            <person name="Hill K.K."/>
            <person name="Xie G."/>
            <person name="Foley B.T."/>
            <person name="Williamson C.H."/>
            <person name="Foster J.T."/>
            <person name="Johnson S.L."/>
            <person name="Chertkov O."/>
            <person name="Teshima H."/>
            <person name="Gibbons H.S."/>
            <person name="Johnsky L.A."/>
            <person name="Karavis M.A."/>
            <person name="Smith L.A."/>
        </authorList>
    </citation>
    <scope>NUCLEOTIDE SEQUENCE [LARGE SCALE GENOMIC DNA]</scope>
    <source>
        <strain evidence="1 2">CDC 2741</strain>
    </source>
</reference>
<name>A0A0C1UG32_9CLOT</name>
<gene>
    <name evidence="1" type="ORF">U732_2058</name>
</gene>
<dbReference type="RefSeq" id="WP_039634072.1">
    <property type="nucleotide sequence ID" value="NZ_AYSO01000017.1"/>
</dbReference>
<keyword evidence="2" id="KW-1185">Reference proteome</keyword>
<evidence type="ECO:0008006" key="3">
    <source>
        <dbReference type="Google" id="ProtNLM"/>
    </source>
</evidence>
<dbReference type="OrthoDB" id="262374at2"/>
<organism evidence="1 2">
    <name type="scientific">Clostridium argentinense CDC 2741</name>
    <dbReference type="NCBI Taxonomy" id="1418104"/>
    <lineage>
        <taxon>Bacteria</taxon>
        <taxon>Bacillati</taxon>
        <taxon>Bacillota</taxon>
        <taxon>Clostridia</taxon>
        <taxon>Eubacteriales</taxon>
        <taxon>Clostridiaceae</taxon>
        <taxon>Clostridium</taxon>
    </lineage>
</organism>
<dbReference type="EMBL" id="AYSO01000017">
    <property type="protein sequence ID" value="KIE46350.1"/>
    <property type="molecule type" value="Genomic_DNA"/>
</dbReference>
<proteinExistence type="predicted"/>
<dbReference type="Proteomes" id="UP000031366">
    <property type="component" value="Unassembled WGS sequence"/>
</dbReference>
<protein>
    <recommendedName>
        <fullName evidence="3">DUF3137 domain-containing protein</fullName>
    </recommendedName>
</protein>
<sequence>MNRLKSIFGPTVDEVWEKLCDQINGEIVSKGIWKDKRIEGKYKCWTIILDCYTIMAGQTPMTYTRIRVPFINVDGFRFKVYNKNILNTIGEEVDMEEMETGNEEFDNNYIIKTTNIEKMKIILSKEKIFDIIARQKKINLEIRDDEGKFGVEFPQNVDEIYFHTLGIIKDGEKLKDLYNLFCELLDLLCEIGSSYETKAAVEL</sequence>
<accession>A0A0C1UG32</accession>
<evidence type="ECO:0000313" key="2">
    <source>
        <dbReference type="Proteomes" id="UP000031366"/>
    </source>
</evidence>
<comment type="caution">
    <text evidence="1">The sequence shown here is derived from an EMBL/GenBank/DDBJ whole genome shotgun (WGS) entry which is preliminary data.</text>
</comment>